<evidence type="ECO:0000256" key="5">
    <source>
        <dbReference type="ARBA" id="ARBA00023136"/>
    </source>
</evidence>
<evidence type="ECO:0000256" key="2">
    <source>
        <dbReference type="ARBA" id="ARBA00006860"/>
    </source>
</evidence>
<keyword evidence="8" id="KW-1185">Reference proteome</keyword>
<evidence type="ECO:0000313" key="8">
    <source>
        <dbReference type="Proteomes" id="UP001152747"/>
    </source>
</evidence>
<dbReference type="AlphaFoldDB" id="A0A9P1I6Q3"/>
<feature type="transmembrane region" description="Helical" evidence="6">
    <location>
        <begin position="143"/>
        <end position="163"/>
    </location>
</feature>
<feature type="transmembrane region" description="Helical" evidence="6">
    <location>
        <begin position="100"/>
        <end position="122"/>
    </location>
</feature>
<comment type="similarity">
    <text evidence="2">Belongs to the nematode receptor-like protein srb family.</text>
</comment>
<comment type="subcellular location">
    <subcellularLocation>
        <location evidence="1">Membrane</location>
        <topology evidence="1">Multi-pass membrane protein</topology>
    </subcellularLocation>
</comment>
<gene>
    <name evidence="7" type="ORF">CAMP_LOCUS3189</name>
</gene>
<evidence type="ECO:0000256" key="4">
    <source>
        <dbReference type="ARBA" id="ARBA00022989"/>
    </source>
</evidence>
<dbReference type="InterPro" id="IPR002184">
    <property type="entry name" value="7TM_GPCR_serpentine_rcpt_Srb"/>
</dbReference>
<dbReference type="OrthoDB" id="5864142at2759"/>
<comment type="caution">
    <text evidence="7">The sequence shown here is derived from an EMBL/GenBank/DDBJ whole genome shotgun (WGS) entry which is preliminary data.</text>
</comment>
<proteinExistence type="inferred from homology"/>
<sequence length="336" mass="39437">MNDSRPCLECINTIFYRPFQAMIGCQVFFAIASILSVTHFLLVFIRPSPLHRNFKTLLTIYFLNSILHSCIFLASVGSLFYRVFFYENALDAFMDRNTYIILHLLICFTLNVQILSEFLICVERVIATIRVSKYENENSKLTLWMFFAIIFFLPVAFIQWAYYDENFEQPQLFPLVAPISAQQKINILFVIGMLFVVSALIITFYTRYINKRKKTIYQFRLTTRYQIAENIVTSHIMSTVLFSNLFVTIFFTVSIMILRNLRDNDFVNQNLGFYSTIKLLVYPHHVAAVIIPMFSGCYLQKLRQTRIESLTNMVTIQSNGKIASETYRTYLTRQWT</sequence>
<dbReference type="GO" id="GO:0016020">
    <property type="term" value="C:membrane"/>
    <property type="evidence" value="ECO:0007669"/>
    <property type="project" value="UniProtKB-SubCell"/>
</dbReference>
<reference evidence="7" key="1">
    <citation type="submission" date="2022-11" db="EMBL/GenBank/DDBJ databases">
        <authorList>
            <person name="Kikuchi T."/>
        </authorList>
    </citation>
    <scope>NUCLEOTIDE SEQUENCE</scope>
    <source>
        <strain evidence="7">PS1010</strain>
    </source>
</reference>
<keyword evidence="4 6" id="KW-1133">Transmembrane helix</keyword>
<feature type="transmembrane region" description="Helical" evidence="6">
    <location>
        <begin position="183"/>
        <end position="205"/>
    </location>
</feature>
<dbReference type="Proteomes" id="UP001152747">
    <property type="component" value="Unassembled WGS sequence"/>
</dbReference>
<dbReference type="PANTHER" id="PTHR31216:SF11">
    <property type="entry name" value="SERPENTINE RECEPTOR CLASS BETA-16-RELATED"/>
    <property type="match status" value="1"/>
</dbReference>
<dbReference type="PRINTS" id="PR00699">
    <property type="entry name" value="TMPROTEINSRB"/>
</dbReference>
<feature type="transmembrane region" description="Helical" evidence="6">
    <location>
        <begin position="279"/>
        <end position="299"/>
    </location>
</feature>
<feature type="transmembrane region" description="Helical" evidence="6">
    <location>
        <begin position="240"/>
        <end position="259"/>
    </location>
</feature>
<dbReference type="Pfam" id="PF10292">
    <property type="entry name" value="7TM_GPCR_Srab"/>
    <property type="match status" value="1"/>
</dbReference>
<dbReference type="InterPro" id="IPR019408">
    <property type="entry name" value="7TM_GPCR_serpentine_rcpt_Srab"/>
</dbReference>
<evidence type="ECO:0000313" key="7">
    <source>
        <dbReference type="EMBL" id="CAI5440552.1"/>
    </source>
</evidence>
<dbReference type="GO" id="GO:0004888">
    <property type="term" value="F:transmembrane signaling receptor activity"/>
    <property type="evidence" value="ECO:0007669"/>
    <property type="project" value="InterPro"/>
</dbReference>
<dbReference type="GO" id="GO:0007606">
    <property type="term" value="P:sensory perception of chemical stimulus"/>
    <property type="evidence" value="ECO:0007669"/>
    <property type="project" value="InterPro"/>
</dbReference>
<feature type="transmembrane region" description="Helical" evidence="6">
    <location>
        <begin position="21"/>
        <end position="45"/>
    </location>
</feature>
<evidence type="ECO:0000256" key="3">
    <source>
        <dbReference type="ARBA" id="ARBA00022692"/>
    </source>
</evidence>
<keyword evidence="5 6" id="KW-0472">Membrane</keyword>
<accession>A0A9P1I6Q3</accession>
<name>A0A9P1I6Q3_9PELO</name>
<evidence type="ECO:0000256" key="6">
    <source>
        <dbReference type="SAM" id="Phobius"/>
    </source>
</evidence>
<protein>
    <submittedName>
        <fullName evidence="7">Uncharacterized protein</fullName>
    </submittedName>
</protein>
<dbReference type="PANTHER" id="PTHR31216">
    <property type="entry name" value="SERPENTINE RECEPTOR CLASS BETA-1-RELATED-RELATED"/>
    <property type="match status" value="1"/>
</dbReference>
<feature type="transmembrane region" description="Helical" evidence="6">
    <location>
        <begin position="57"/>
        <end position="80"/>
    </location>
</feature>
<dbReference type="EMBL" id="CANHGI010000002">
    <property type="protein sequence ID" value="CAI5440552.1"/>
    <property type="molecule type" value="Genomic_DNA"/>
</dbReference>
<organism evidence="7 8">
    <name type="scientific">Caenorhabditis angaria</name>
    <dbReference type="NCBI Taxonomy" id="860376"/>
    <lineage>
        <taxon>Eukaryota</taxon>
        <taxon>Metazoa</taxon>
        <taxon>Ecdysozoa</taxon>
        <taxon>Nematoda</taxon>
        <taxon>Chromadorea</taxon>
        <taxon>Rhabditida</taxon>
        <taxon>Rhabditina</taxon>
        <taxon>Rhabditomorpha</taxon>
        <taxon>Rhabditoidea</taxon>
        <taxon>Rhabditidae</taxon>
        <taxon>Peloderinae</taxon>
        <taxon>Caenorhabditis</taxon>
    </lineage>
</organism>
<keyword evidence="3 6" id="KW-0812">Transmembrane</keyword>
<evidence type="ECO:0000256" key="1">
    <source>
        <dbReference type="ARBA" id="ARBA00004141"/>
    </source>
</evidence>